<gene>
    <name evidence="1" type="ORF">SNOG_01485</name>
</gene>
<dbReference type="InParanoid" id="Q0V3C9"/>
<dbReference type="RefSeq" id="XP_001792123.1">
    <property type="nucleotide sequence ID" value="XM_001792071.1"/>
</dbReference>
<name>Q0V3C9_PHANO</name>
<accession>Q0V3C9</accession>
<proteinExistence type="predicted"/>
<sequence length="46" mass="5078">MLPSSQNSPWFWSIQNHSQYLSVQFADNASVGPVDIGKDPTDPTVD</sequence>
<dbReference type="AlphaFoldDB" id="Q0V3C9"/>
<dbReference type="GeneID" id="5968968"/>
<evidence type="ECO:0000313" key="2">
    <source>
        <dbReference type="Proteomes" id="UP000001055"/>
    </source>
</evidence>
<organism evidence="1 2">
    <name type="scientific">Phaeosphaeria nodorum (strain SN15 / ATCC MYA-4574 / FGSC 10173)</name>
    <name type="common">Glume blotch fungus</name>
    <name type="synonym">Parastagonospora nodorum</name>
    <dbReference type="NCBI Taxonomy" id="321614"/>
    <lineage>
        <taxon>Eukaryota</taxon>
        <taxon>Fungi</taxon>
        <taxon>Dikarya</taxon>
        <taxon>Ascomycota</taxon>
        <taxon>Pezizomycotina</taxon>
        <taxon>Dothideomycetes</taxon>
        <taxon>Pleosporomycetidae</taxon>
        <taxon>Pleosporales</taxon>
        <taxon>Pleosporineae</taxon>
        <taxon>Phaeosphaeriaceae</taxon>
        <taxon>Parastagonospora</taxon>
    </lineage>
</organism>
<dbReference type="Proteomes" id="UP000001055">
    <property type="component" value="Unassembled WGS sequence"/>
</dbReference>
<protein>
    <submittedName>
        <fullName evidence="1">Uncharacterized protein</fullName>
    </submittedName>
</protein>
<dbReference type="KEGG" id="pno:SNOG_01485"/>
<dbReference type="EMBL" id="CH445326">
    <property type="protein sequence ID" value="EAT91134.1"/>
    <property type="molecule type" value="Genomic_DNA"/>
</dbReference>
<evidence type="ECO:0000313" key="1">
    <source>
        <dbReference type="EMBL" id="EAT91134.1"/>
    </source>
</evidence>
<reference evidence="2" key="1">
    <citation type="journal article" date="2007" name="Plant Cell">
        <title>Dothideomycete-plant interactions illuminated by genome sequencing and EST analysis of the wheat pathogen Stagonospora nodorum.</title>
        <authorList>
            <person name="Hane J.K."/>
            <person name="Lowe R.G."/>
            <person name="Solomon P.S."/>
            <person name="Tan K.C."/>
            <person name="Schoch C.L."/>
            <person name="Spatafora J.W."/>
            <person name="Crous P.W."/>
            <person name="Kodira C."/>
            <person name="Birren B.W."/>
            <person name="Galagan J.E."/>
            <person name="Torriani S.F."/>
            <person name="McDonald B.A."/>
            <person name="Oliver R.P."/>
        </authorList>
    </citation>
    <scope>NUCLEOTIDE SEQUENCE [LARGE SCALE GENOMIC DNA]</scope>
    <source>
        <strain evidence="2">SN15 / ATCC MYA-4574 / FGSC 10173</strain>
    </source>
</reference>